<evidence type="ECO:0000313" key="1">
    <source>
        <dbReference type="EMBL" id="GAA4693809.1"/>
    </source>
</evidence>
<dbReference type="Proteomes" id="UP001500325">
    <property type="component" value="Unassembled WGS sequence"/>
</dbReference>
<dbReference type="EMBL" id="BAABIC010000011">
    <property type="protein sequence ID" value="GAA4693809.1"/>
    <property type="molecule type" value="Genomic_DNA"/>
</dbReference>
<organism evidence="1 2">
    <name type="scientific">Pseudonocardia yuanmonensis</name>
    <dbReference type="NCBI Taxonomy" id="1095914"/>
    <lineage>
        <taxon>Bacteria</taxon>
        <taxon>Bacillati</taxon>
        <taxon>Actinomycetota</taxon>
        <taxon>Actinomycetes</taxon>
        <taxon>Pseudonocardiales</taxon>
        <taxon>Pseudonocardiaceae</taxon>
        <taxon>Pseudonocardia</taxon>
    </lineage>
</organism>
<proteinExistence type="predicted"/>
<evidence type="ECO:0000313" key="2">
    <source>
        <dbReference type="Proteomes" id="UP001500325"/>
    </source>
</evidence>
<gene>
    <name evidence="1" type="ORF">GCM10023215_34130</name>
</gene>
<keyword evidence="2" id="KW-1185">Reference proteome</keyword>
<name>A0ABP8WQW1_9PSEU</name>
<comment type="caution">
    <text evidence="1">The sequence shown here is derived from an EMBL/GenBank/DDBJ whole genome shotgun (WGS) entry which is preliminary data.</text>
</comment>
<protein>
    <submittedName>
        <fullName evidence="1">Uncharacterized protein</fullName>
    </submittedName>
</protein>
<reference evidence="2" key="1">
    <citation type="journal article" date="2019" name="Int. J. Syst. Evol. Microbiol.">
        <title>The Global Catalogue of Microorganisms (GCM) 10K type strain sequencing project: providing services to taxonomists for standard genome sequencing and annotation.</title>
        <authorList>
            <consortium name="The Broad Institute Genomics Platform"/>
            <consortium name="The Broad Institute Genome Sequencing Center for Infectious Disease"/>
            <person name="Wu L."/>
            <person name="Ma J."/>
        </authorList>
    </citation>
    <scope>NUCLEOTIDE SEQUENCE [LARGE SCALE GENOMIC DNA]</scope>
    <source>
        <strain evidence="2">JCM 18055</strain>
    </source>
</reference>
<sequence length="68" mass="6850">MAVLARSAALAVRSVAARNLGHAEGRVGCVRCAFSPRLLDTVGFLAFHSESGLGLRPSGTRIGGGNGG</sequence>
<accession>A0ABP8WQW1</accession>